<keyword evidence="5" id="KW-1185">Reference proteome</keyword>
<dbReference type="AlphaFoldDB" id="A0AB36RH00"/>
<evidence type="ECO:0000259" key="3">
    <source>
        <dbReference type="Pfam" id="PF11972"/>
    </source>
</evidence>
<feature type="region of interest" description="Disordered" evidence="1">
    <location>
        <begin position="92"/>
        <end position="123"/>
    </location>
</feature>
<dbReference type="Pfam" id="PF11972">
    <property type="entry name" value="HTH_13"/>
    <property type="match status" value="1"/>
</dbReference>
<comment type="caution">
    <text evidence="4">The sequence shown here is derived from an EMBL/GenBank/DDBJ whole genome shotgun (WGS) entry which is preliminary data.</text>
</comment>
<feature type="domain" description="HTH DNA binding" evidence="3">
    <location>
        <begin position="297"/>
        <end position="350"/>
    </location>
</feature>
<dbReference type="Pfam" id="PF07756">
    <property type="entry name" value="DUF1612"/>
    <property type="match status" value="1"/>
</dbReference>
<dbReference type="InterPro" id="IPR048017">
    <property type="entry name" value="Y4cF-like"/>
</dbReference>
<gene>
    <name evidence="4" type="ORF">CIT25_00020</name>
</gene>
<organism evidence="4 5">
    <name type="scientific">Mesorhizobium mediterraneum</name>
    <dbReference type="NCBI Taxonomy" id="43617"/>
    <lineage>
        <taxon>Bacteria</taxon>
        <taxon>Pseudomonadati</taxon>
        <taxon>Pseudomonadota</taxon>
        <taxon>Alphaproteobacteria</taxon>
        <taxon>Hyphomicrobiales</taxon>
        <taxon>Phyllobacteriaceae</taxon>
        <taxon>Mesorhizobium</taxon>
    </lineage>
</organism>
<proteinExistence type="predicted"/>
<dbReference type="InterPro" id="IPR011670">
    <property type="entry name" value="DUF1612"/>
</dbReference>
<reference evidence="5" key="1">
    <citation type="submission" date="2017-08" db="EMBL/GenBank/DDBJ databases">
        <title>Mesorhizobium wenxinae sp. nov., a novel rhizobial species isolated from root nodules of chickpea (Cicer arietinum L.).</title>
        <authorList>
            <person name="Zhang J."/>
        </authorList>
    </citation>
    <scope>NUCLEOTIDE SEQUENCE [LARGE SCALE GENOMIC DNA]</scope>
    <source>
        <strain evidence="5">USDA 3392</strain>
    </source>
</reference>
<dbReference type="RefSeq" id="WP_095482548.1">
    <property type="nucleotide sequence ID" value="NZ_CP088153.1"/>
</dbReference>
<evidence type="ECO:0008006" key="6">
    <source>
        <dbReference type="Google" id="ProtNLM"/>
    </source>
</evidence>
<evidence type="ECO:0000313" key="5">
    <source>
        <dbReference type="Proteomes" id="UP000216215"/>
    </source>
</evidence>
<evidence type="ECO:0000259" key="2">
    <source>
        <dbReference type="Pfam" id="PF07756"/>
    </source>
</evidence>
<dbReference type="EMBL" id="NPKI01000001">
    <property type="protein sequence ID" value="PAQ04274.1"/>
    <property type="molecule type" value="Genomic_DNA"/>
</dbReference>
<name>A0AB36RH00_9HYPH</name>
<sequence>MARLDERLARSPVRDGWIERQHFADAAAALWIEGELVHLEDLVLHDAHMDIRTPTHDLTRAHAVLRARRHIFGNKPDWALGRDGLLALTGRGGAAAEPAQNGRDGEGASSSEEGVDDGGSSAEQDAMAHEFAEIDALLARSTNVLAGIQTGPKRPIANDRPALVYDLDWDEDARLAEWQAVLRATIDLPAVLRVALLIDAWTEIEVLQHAPWLGPLLAAALLRQTGTTANHLASLSVGLRAIQRDRRRARDKSVRLLAVLETIHAAASAGLKEHDRLVLARGQLERRLRSRRTNSKLPRLIDLVLARPLVSTAMVQKELEVSRQGALDLVGALNLREITGRKRFQAWAVV</sequence>
<dbReference type="InterPro" id="IPR021068">
    <property type="entry name" value="HTH_DNA-bd"/>
</dbReference>
<feature type="compositionally biased region" description="Low complexity" evidence="1">
    <location>
        <begin position="107"/>
        <end position="123"/>
    </location>
</feature>
<protein>
    <recommendedName>
        <fullName evidence="6">HTH DNA binding domain-containing protein</fullName>
    </recommendedName>
</protein>
<evidence type="ECO:0000256" key="1">
    <source>
        <dbReference type="SAM" id="MobiDB-lite"/>
    </source>
</evidence>
<dbReference type="NCBIfam" id="NF040876">
    <property type="entry name" value="RHE_PE00001_fam"/>
    <property type="match status" value="1"/>
</dbReference>
<accession>A0AB36RH00</accession>
<feature type="domain" description="DUF1612" evidence="2">
    <location>
        <begin position="163"/>
        <end position="288"/>
    </location>
</feature>
<dbReference type="Proteomes" id="UP000216215">
    <property type="component" value="Unassembled WGS sequence"/>
</dbReference>
<evidence type="ECO:0000313" key="4">
    <source>
        <dbReference type="EMBL" id="PAQ04274.1"/>
    </source>
</evidence>